<evidence type="ECO:0000256" key="7">
    <source>
        <dbReference type="ARBA" id="ARBA00022827"/>
    </source>
</evidence>
<dbReference type="Pfam" id="PF21680">
    <property type="entry name" value="GIDA_C_1st"/>
    <property type="match status" value="1"/>
</dbReference>
<protein>
    <recommendedName>
        <fullName evidence="4 11">tRNA uridine 5-carboxymethylaminomethyl modification enzyme MnmG</fullName>
    </recommendedName>
    <alternativeName>
        <fullName evidence="10 11">Glucose-inhibited division protein A</fullName>
    </alternativeName>
</protein>
<feature type="region of interest" description="Disordered" evidence="12">
    <location>
        <begin position="543"/>
        <end position="568"/>
    </location>
</feature>
<dbReference type="GO" id="GO:0030488">
    <property type="term" value="P:tRNA methylation"/>
    <property type="evidence" value="ECO:0007669"/>
    <property type="project" value="TreeGrafter"/>
</dbReference>
<keyword evidence="6 11" id="KW-0819">tRNA processing</keyword>
<dbReference type="PROSITE" id="PS01281">
    <property type="entry name" value="GIDA_2"/>
    <property type="match status" value="1"/>
</dbReference>
<feature type="compositionally biased region" description="Basic and acidic residues" evidence="12">
    <location>
        <begin position="174"/>
        <end position="183"/>
    </location>
</feature>
<evidence type="ECO:0000256" key="11">
    <source>
        <dbReference type="HAMAP-Rule" id="MF_00129"/>
    </source>
</evidence>
<feature type="compositionally biased region" description="Polar residues" evidence="12">
    <location>
        <begin position="556"/>
        <end position="568"/>
    </location>
</feature>
<feature type="domain" description="tRNA uridine 5-carboxymethylaminomethyl modification enzyme C-terminal subdomain" evidence="13">
    <location>
        <begin position="633"/>
        <end position="704"/>
    </location>
</feature>
<keyword evidence="8 11" id="KW-0520">NAD</keyword>
<comment type="subcellular location">
    <subcellularLocation>
        <location evidence="11">Cytoplasm</location>
    </subcellularLocation>
</comment>
<feature type="binding site" evidence="11">
    <location>
        <begin position="321"/>
        <end position="335"/>
    </location>
    <ligand>
        <name>NAD(+)</name>
        <dbReference type="ChEBI" id="CHEBI:57540"/>
    </ligand>
</feature>
<evidence type="ECO:0000256" key="4">
    <source>
        <dbReference type="ARBA" id="ARBA00020461"/>
    </source>
</evidence>
<dbReference type="GO" id="GO:0002098">
    <property type="term" value="P:tRNA wobble uridine modification"/>
    <property type="evidence" value="ECO:0007669"/>
    <property type="project" value="InterPro"/>
</dbReference>
<dbReference type="InterPro" id="IPR002218">
    <property type="entry name" value="MnmG-rel"/>
</dbReference>
<evidence type="ECO:0000256" key="8">
    <source>
        <dbReference type="ARBA" id="ARBA00023027"/>
    </source>
</evidence>
<dbReference type="InterPro" id="IPR036188">
    <property type="entry name" value="FAD/NAD-bd_sf"/>
</dbReference>
<dbReference type="InterPro" id="IPR026904">
    <property type="entry name" value="MnmG_C"/>
</dbReference>
<evidence type="ECO:0000256" key="3">
    <source>
        <dbReference type="ARBA" id="ARBA00007653"/>
    </source>
</evidence>
<keyword evidence="11" id="KW-0963">Cytoplasm</keyword>
<dbReference type="OrthoDB" id="9815560at2"/>
<dbReference type="Pfam" id="PF13932">
    <property type="entry name" value="SAM_GIDA_C"/>
    <property type="match status" value="1"/>
</dbReference>
<evidence type="ECO:0000256" key="10">
    <source>
        <dbReference type="ARBA" id="ARBA00031800"/>
    </source>
</evidence>
<evidence type="ECO:0000256" key="1">
    <source>
        <dbReference type="ARBA" id="ARBA00001974"/>
    </source>
</evidence>
<dbReference type="PANTHER" id="PTHR11806:SF0">
    <property type="entry name" value="PROTEIN MTO1 HOMOLOG, MITOCHONDRIAL"/>
    <property type="match status" value="1"/>
</dbReference>
<dbReference type="HAMAP" id="MF_00129">
    <property type="entry name" value="MnmG_GidA"/>
    <property type="match status" value="1"/>
</dbReference>
<evidence type="ECO:0000256" key="5">
    <source>
        <dbReference type="ARBA" id="ARBA00022630"/>
    </source>
</evidence>
<dbReference type="Proteomes" id="UP000238701">
    <property type="component" value="Unassembled WGS sequence"/>
</dbReference>
<keyword evidence="5 11" id="KW-0285">Flavoprotein</keyword>
<dbReference type="Gene3D" id="1.10.150.570">
    <property type="entry name" value="GidA associated domain, C-terminal subdomain"/>
    <property type="match status" value="1"/>
</dbReference>
<accession>A0A2U3KVC1</accession>
<evidence type="ECO:0000259" key="13">
    <source>
        <dbReference type="SMART" id="SM01228"/>
    </source>
</evidence>
<dbReference type="NCBIfam" id="TIGR00136">
    <property type="entry name" value="mnmG_gidA"/>
    <property type="match status" value="1"/>
</dbReference>
<evidence type="ECO:0000313" key="14">
    <source>
        <dbReference type="EMBL" id="SPF43592.1"/>
    </source>
</evidence>
<dbReference type="FunFam" id="1.10.150.570:FF:000001">
    <property type="entry name" value="tRNA uridine 5-carboxymethylaminomethyl modification enzyme MnmG"/>
    <property type="match status" value="1"/>
</dbReference>
<feature type="binding site" evidence="11">
    <location>
        <begin position="13"/>
        <end position="18"/>
    </location>
    <ligand>
        <name>FAD</name>
        <dbReference type="ChEBI" id="CHEBI:57692"/>
    </ligand>
</feature>
<dbReference type="GO" id="GO:0050660">
    <property type="term" value="F:flavin adenine dinucleotide binding"/>
    <property type="evidence" value="ECO:0007669"/>
    <property type="project" value="UniProtKB-UniRule"/>
</dbReference>
<keyword evidence="7 11" id="KW-0274">FAD</keyword>
<dbReference type="InterPro" id="IPR040131">
    <property type="entry name" value="MnmG_N"/>
</dbReference>
<evidence type="ECO:0000256" key="2">
    <source>
        <dbReference type="ARBA" id="ARBA00003717"/>
    </source>
</evidence>
<dbReference type="Gene3D" id="3.50.50.60">
    <property type="entry name" value="FAD/NAD(P)-binding domain"/>
    <property type="match status" value="2"/>
</dbReference>
<feature type="region of interest" description="Disordered" evidence="12">
    <location>
        <begin position="134"/>
        <end position="153"/>
    </location>
</feature>
<comment type="similarity">
    <text evidence="3 11">Belongs to the MnmG family.</text>
</comment>
<evidence type="ECO:0000313" key="15">
    <source>
        <dbReference type="Proteomes" id="UP000238701"/>
    </source>
</evidence>
<name>A0A2U3KVC1_9BACT</name>
<dbReference type="AlphaFoldDB" id="A0A2U3KVC1"/>
<comment type="caution">
    <text evidence="11">Lacks conserved residue(s) required for the propagation of feature annotation.</text>
</comment>
<comment type="subunit">
    <text evidence="9 11">Homodimer. Heterotetramer of two MnmE and two MnmG subunits.</text>
</comment>
<gene>
    <name evidence="11 14" type="primary">mnmG</name>
    <name evidence="11" type="synonym">gidA</name>
    <name evidence="14" type="ORF">SBA1_50044</name>
</gene>
<dbReference type="EMBL" id="OMOD01000144">
    <property type="protein sequence ID" value="SPF43592.1"/>
    <property type="molecule type" value="Genomic_DNA"/>
</dbReference>
<dbReference type="InterPro" id="IPR044920">
    <property type="entry name" value="MnmG_C_subdom_sf"/>
</dbReference>
<evidence type="ECO:0000256" key="6">
    <source>
        <dbReference type="ARBA" id="ARBA00022694"/>
    </source>
</evidence>
<dbReference type="GO" id="GO:0005829">
    <property type="term" value="C:cytosol"/>
    <property type="evidence" value="ECO:0007669"/>
    <property type="project" value="TreeGrafter"/>
</dbReference>
<dbReference type="Gene3D" id="1.10.10.1800">
    <property type="entry name" value="tRNA uridine 5-carboxymethylaminomethyl modification enzyme MnmG/GidA"/>
    <property type="match status" value="1"/>
</dbReference>
<feature type="compositionally biased region" description="Polar residues" evidence="12">
    <location>
        <begin position="134"/>
        <end position="144"/>
    </location>
</feature>
<dbReference type="SMART" id="SM01228">
    <property type="entry name" value="GIDA_assoc_3"/>
    <property type="match status" value="1"/>
</dbReference>
<dbReference type="PROSITE" id="PS01280">
    <property type="entry name" value="GIDA_1"/>
    <property type="match status" value="1"/>
</dbReference>
<dbReference type="Pfam" id="PF01134">
    <property type="entry name" value="GIDA"/>
    <property type="match status" value="1"/>
</dbReference>
<reference evidence="15" key="1">
    <citation type="submission" date="2018-02" db="EMBL/GenBank/DDBJ databases">
        <authorList>
            <person name="Hausmann B."/>
        </authorList>
    </citation>
    <scope>NUCLEOTIDE SEQUENCE [LARGE SCALE GENOMIC DNA]</scope>
    <source>
        <strain evidence="15">Peat soil MAG SbA1</strain>
    </source>
</reference>
<dbReference type="InterPro" id="IPR047001">
    <property type="entry name" value="MnmG_C_subdom"/>
</dbReference>
<comment type="function">
    <text evidence="2 11">NAD-binding protein involved in the addition of a carboxymethylaminomethyl (cmnm) group at the wobble position (U34) of certain tRNAs, forming tRNA-cmnm(5)s(2)U34.</text>
</comment>
<evidence type="ECO:0000256" key="9">
    <source>
        <dbReference type="ARBA" id="ARBA00025948"/>
    </source>
</evidence>
<evidence type="ECO:0000256" key="12">
    <source>
        <dbReference type="SAM" id="MobiDB-lite"/>
    </source>
</evidence>
<feature type="region of interest" description="Disordered" evidence="12">
    <location>
        <begin position="162"/>
        <end position="183"/>
    </location>
</feature>
<dbReference type="SUPFAM" id="SSF51905">
    <property type="entry name" value="FAD/NAD(P)-binding domain"/>
    <property type="match status" value="2"/>
</dbReference>
<comment type="cofactor">
    <cofactor evidence="1 11">
        <name>FAD</name>
        <dbReference type="ChEBI" id="CHEBI:57692"/>
    </cofactor>
</comment>
<dbReference type="FunFam" id="3.50.50.60:FF:000002">
    <property type="entry name" value="tRNA uridine 5-carboxymethylaminomethyl modification enzyme MnmG"/>
    <property type="match status" value="1"/>
</dbReference>
<dbReference type="InterPro" id="IPR004416">
    <property type="entry name" value="MnmG"/>
</dbReference>
<proteinExistence type="inferred from homology"/>
<dbReference type="InterPro" id="IPR049312">
    <property type="entry name" value="GIDA_C_N"/>
</dbReference>
<dbReference type="PANTHER" id="PTHR11806">
    <property type="entry name" value="GLUCOSE INHIBITED DIVISION PROTEIN A"/>
    <property type="match status" value="1"/>
</dbReference>
<dbReference type="InterPro" id="IPR020595">
    <property type="entry name" value="MnmG-rel_CS"/>
</dbReference>
<sequence length="719" mass="79265">MQFTEQFDVVVVGAGHAGCEAAMAAARMGLKTALYTLNVDLIAQMSCNPAIGGIAKGHLVREVDALGGIMGEITDAVGIQFRLLNTSRGPAVWSPRAQCDKQAYRLKMREVLESQPNLKIKQAEVADLIVENSRQPSALSPQQNREGHGFSRAEKNPFQDAASAAWGSANDQRPTTDDRRRVSGIKLRDGRTVGAQAVIITTGTFLNGLIHCGEQQYPAGRSGEPPAVLLGEALKKLGLRGCRLKTGTPPRLDGRTIDWSRFPAQPGDADPTPFSFRTRRVAHHDSQVPCYIAWTTEETHRVIRENVHRSPMYSGQIQSIGPRYCPSIEDKIVKFPDKTTHQLFLEPEGLNTYEIYVNGLSTSLPVDVQLAILKSIPGLDGAEMMRPGYAIEYDSIDPTELERTLETRKIAGLFLAGQINGTSGYEEAACQGIMAGINAALKVKHQPPLILDRTEAYTAILIDDLISKGTNEPYRMFTSRAEFRLHLRIDNADRRLTPHGRRVGLISDEAWADFQAKQERLERLKKVLESTRLTPEMAEVISNGRVGTGAPPVQAERSSAAGSTATDFGSSVGQTLAQLLKRPEVTVEQLTPILRELTPGFFERNGIRANPCESVATVSSEIRNELKSVETEIKYEGYLLQQQRAMGRLKKAEQHTIPEWFDYRSVSGLSREMQEKLTKIQPRTLGQASRIPGVTPAAVSLVNVYIEIQARRREQAATL</sequence>
<organism evidence="14 15">
    <name type="scientific">Candidatus Sulfotelmatobacter kueseliae</name>
    <dbReference type="NCBI Taxonomy" id="2042962"/>
    <lineage>
        <taxon>Bacteria</taxon>
        <taxon>Pseudomonadati</taxon>
        <taxon>Acidobacteriota</taxon>
        <taxon>Terriglobia</taxon>
        <taxon>Terriglobales</taxon>
        <taxon>Candidatus Korobacteraceae</taxon>
        <taxon>Candidatus Sulfotelmatobacter</taxon>
    </lineage>
</organism>